<proteinExistence type="inferred from homology"/>
<evidence type="ECO:0000256" key="2">
    <source>
        <dbReference type="ARBA" id="ARBA00006275"/>
    </source>
</evidence>
<keyword evidence="3" id="KW-0732">Signal</keyword>
<dbReference type="Gene3D" id="1.25.40.390">
    <property type="match status" value="1"/>
</dbReference>
<comment type="subcellular location">
    <subcellularLocation>
        <location evidence="1">Cell outer membrane</location>
    </subcellularLocation>
</comment>
<dbReference type="InterPro" id="IPR012944">
    <property type="entry name" value="SusD_RagB_dom"/>
</dbReference>
<dbReference type="AlphaFoldDB" id="A0A1M5PRQ6"/>
<evidence type="ECO:0000313" key="8">
    <source>
        <dbReference type="EMBL" id="SHH04475.1"/>
    </source>
</evidence>
<sequence length="582" mass="66072">MKFSILYLAVFCLLISSCKKDFLDRKPLASISPEAFFRTESDLKLYTNSFYYAFPSAEGIYNEAVDNIVKTDLGELITGKRTVPISDGGWKWTELRNINYFLENYDKNMSAAAGKKYAGIARFFRAYFYFDKVSRFGDVPWYTKTINITDEGKLAMPRSPRVQVMDSVMADLDFAIANMDATKNVEQVTKWTALALKSRICLFEGTFRKYHPEFSLPGADIFLRAAAEAANTLMTSGPYSIYKSSPEKAYQELFASKAAIDQEIILGRRFSAGLQVWHNLNYYTLTASYGRPGLNKNLVNTYLMKDGSRFTDKAGYDKMQFFEEVQNRDPRLSQTVRTPGYTRIGNTKQLAPEFSASISGYQLIKFVTGEANDSNNKSDNDMPIFRMAEVLLNYAEAKAELGEATQADIDRSIKLIRDRVGMPNLDLAFANSHPDPYLAAQYVQVNSGNKGLILEIRRERRIELVMESFRWNDLIRWKEGHLNAAPYKGMYFPGAGKYDLDNDGKTDVEIYTGTKPTGSGIQFLKLGSEIILENNTNGGNVLINPNTPKTFREDRDYLFPLPIQELLLNENLQQNPNWEGRN</sequence>
<dbReference type="InterPro" id="IPR011990">
    <property type="entry name" value="TPR-like_helical_dom_sf"/>
</dbReference>
<dbReference type="Pfam" id="PF07980">
    <property type="entry name" value="SusD_RagB"/>
    <property type="match status" value="1"/>
</dbReference>
<evidence type="ECO:0000256" key="5">
    <source>
        <dbReference type="ARBA" id="ARBA00023237"/>
    </source>
</evidence>
<keyword evidence="4" id="KW-0472">Membrane</keyword>
<keyword evidence="9" id="KW-1185">Reference proteome</keyword>
<dbReference type="SUPFAM" id="SSF48452">
    <property type="entry name" value="TPR-like"/>
    <property type="match status" value="1"/>
</dbReference>
<evidence type="ECO:0000256" key="4">
    <source>
        <dbReference type="ARBA" id="ARBA00023136"/>
    </source>
</evidence>
<dbReference type="OrthoDB" id="5694214at2"/>
<dbReference type="STRING" id="288992.SAMN04488522_11065"/>
<dbReference type="EMBL" id="FQUQ01000010">
    <property type="protein sequence ID" value="SHH04475.1"/>
    <property type="molecule type" value="Genomic_DNA"/>
</dbReference>
<evidence type="ECO:0000259" key="7">
    <source>
        <dbReference type="Pfam" id="PF14322"/>
    </source>
</evidence>
<feature type="domain" description="RagB/SusD" evidence="6">
    <location>
        <begin position="289"/>
        <end position="578"/>
    </location>
</feature>
<dbReference type="Pfam" id="PF14322">
    <property type="entry name" value="SusD-like_3"/>
    <property type="match status" value="1"/>
</dbReference>
<evidence type="ECO:0000256" key="1">
    <source>
        <dbReference type="ARBA" id="ARBA00004442"/>
    </source>
</evidence>
<evidence type="ECO:0000259" key="6">
    <source>
        <dbReference type="Pfam" id="PF07980"/>
    </source>
</evidence>
<name>A0A1M5PRQ6_9SPHI</name>
<feature type="domain" description="SusD-like N-terminal" evidence="7">
    <location>
        <begin position="95"/>
        <end position="202"/>
    </location>
</feature>
<dbReference type="GO" id="GO:0009279">
    <property type="term" value="C:cell outer membrane"/>
    <property type="evidence" value="ECO:0007669"/>
    <property type="project" value="UniProtKB-SubCell"/>
</dbReference>
<keyword evidence="5" id="KW-0998">Cell outer membrane</keyword>
<dbReference type="RefSeq" id="WP_073239044.1">
    <property type="nucleotide sequence ID" value="NZ_FQUQ01000010.1"/>
</dbReference>
<comment type="similarity">
    <text evidence="2">Belongs to the SusD family.</text>
</comment>
<evidence type="ECO:0000256" key="3">
    <source>
        <dbReference type="ARBA" id="ARBA00022729"/>
    </source>
</evidence>
<protein>
    <submittedName>
        <fullName evidence="8">Starch-binding associating with outer membrane</fullName>
    </submittedName>
</protein>
<gene>
    <name evidence="8" type="ORF">SAMN04488522_11065</name>
</gene>
<reference evidence="9" key="1">
    <citation type="submission" date="2016-11" db="EMBL/GenBank/DDBJ databases">
        <authorList>
            <person name="Varghese N."/>
            <person name="Submissions S."/>
        </authorList>
    </citation>
    <scope>NUCLEOTIDE SEQUENCE [LARGE SCALE GENOMIC DNA]</scope>
    <source>
        <strain evidence="9">DSM 16990</strain>
    </source>
</reference>
<dbReference type="InterPro" id="IPR033985">
    <property type="entry name" value="SusD-like_N"/>
</dbReference>
<organism evidence="8 9">
    <name type="scientific">Pedobacter caeni</name>
    <dbReference type="NCBI Taxonomy" id="288992"/>
    <lineage>
        <taxon>Bacteria</taxon>
        <taxon>Pseudomonadati</taxon>
        <taxon>Bacteroidota</taxon>
        <taxon>Sphingobacteriia</taxon>
        <taxon>Sphingobacteriales</taxon>
        <taxon>Sphingobacteriaceae</taxon>
        <taxon>Pedobacter</taxon>
    </lineage>
</organism>
<accession>A0A1M5PRQ6</accession>
<evidence type="ECO:0000313" key="9">
    <source>
        <dbReference type="Proteomes" id="UP000184287"/>
    </source>
</evidence>
<dbReference type="PROSITE" id="PS51257">
    <property type="entry name" value="PROKAR_LIPOPROTEIN"/>
    <property type="match status" value="1"/>
</dbReference>
<dbReference type="Proteomes" id="UP000184287">
    <property type="component" value="Unassembled WGS sequence"/>
</dbReference>